<comment type="similarity">
    <text evidence="1">Belongs to the RLP family.</text>
</comment>
<keyword evidence="4" id="KW-0675">Receptor</keyword>
<gene>
    <name evidence="5" type="ORF">TAV2_LOCUS5551</name>
</gene>
<dbReference type="Pfam" id="PF00560">
    <property type="entry name" value="LRR_1"/>
    <property type="match status" value="1"/>
</dbReference>
<protein>
    <submittedName>
        <fullName evidence="5">Uncharacterized protein</fullName>
    </submittedName>
</protein>
<keyword evidence="2" id="KW-0433">Leucine-rich repeat</keyword>
<keyword evidence="6" id="KW-1185">Reference proteome</keyword>
<reference evidence="5 6" key="1">
    <citation type="submission" date="2022-03" db="EMBL/GenBank/DDBJ databases">
        <authorList>
            <person name="Nunn A."/>
            <person name="Chopra R."/>
            <person name="Nunn A."/>
            <person name="Contreras Garrido A."/>
        </authorList>
    </citation>
    <scope>NUCLEOTIDE SEQUENCE [LARGE SCALE GENOMIC DNA]</scope>
</reference>
<dbReference type="PANTHER" id="PTHR48062">
    <property type="entry name" value="RECEPTOR-LIKE PROTEIN 14"/>
    <property type="match status" value="1"/>
</dbReference>
<sequence>MRTLSIEEFAGARSETKQIHSRFISIEYLSLSDNEFEGFFSFELIANLSKLNSFNLSPRSSLLPVNGNLLAAKVSVECHRITELQFGNNSKLSSAPEGFACNQSLQQQLPKNIGKVLPNLEHFNLSNNIFQANFPSSKKNFSGSLPKEFHIVRYSLGILRLSYNQFHVQIFPKATNFWKLYVLIANNNLFNEIMDGLLHSESIYVLDLSNNYLQGVIPSWFDKIHFTYLSISNKLLEGTLPSAFF</sequence>
<dbReference type="InterPro" id="IPR032675">
    <property type="entry name" value="LRR_dom_sf"/>
</dbReference>
<evidence type="ECO:0000313" key="6">
    <source>
        <dbReference type="Proteomes" id="UP000836841"/>
    </source>
</evidence>
<dbReference type="AlphaFoldDB" id="A0AAU9RUI8"/>
<dbReference type="PANTHER" id="PTHR48062:SF25">
    <property type="entry name" value="RECEPTOR-LIKE PROTEIN 9A-RELATED"/>
    <property type="match status" value="1"/>
</dbReference>
<dbReference type="InterPro" id="IPR051502">
    <property type="entry name" value="RLP_Defense_Trigger"/>
</dbReference>
<proteinExistence type="inferred from homology"/>
<organism evidence="5 6">
    <name type="scientific">Thlaspi arvense</name>
    <name type="common">Field penny-cress</name>
    <dbReference type="NCBI Taxonomy" id="13288"/>
    <lineage>
        <taxon>Eukaryota</taxon>
        <taxon>Viridiplantae</taxon>
        <taxon>Streptophyta</taxon>
        <taxon>Embryophyta</taxon>
        <taxon>Tracheophyta</taxon>
        <taxon>Spermatophyta</taxon>
        <taxon>Magnoliopsida</taxon>
        <taxon>eudicotyledons</taxon>
        <taxon>Gunneridae</taxon>
        <taxon>Pentapetalae</taxon>
        <taxon>rosids</taxon>
        <taxon>malvids</taxon>
        <taxon>Brassicales</taxon>
        <taxon>Brassicaceae</taxon>
        <taxon>Thlaspideae</taxon>
        <taxon>Thlaspi</taxon>
    </lineage>
</organism>
<evidence type="ECO:0000256" key="1">
    <source>
        <dbReference type="ARBA" id="ARBA00009592"/>
    </source>
</evidence>
<dbReference type="Proteomes" id="UP000836841">
    <property type="component" value="Chromosome 2"/>
</dbReference>
<dbReference type="SUPFAM" id="SSF52058">
    <property type="entry name" value="L domain-like"/>
    <property type="match status" value="1"/>
</dbReference>
<accession>A0AAU9RUI8</accession>
<dbReference type="Gene3D" id="3.80.10.10">
    <property type="entry name" value="Ribonuclease Inhibitor"/>
    <property type="match status" value="1"/>
</dbReference>
<evidence type="ECO:0000313" key="5">
    <source>
        <dbReference type="EMBL" id="CAH2047230.1"/>
    </source>
</evidence>
<dbReference type="EMBL" id="OU466858">
    <property type="protein sequence ID" value="CAH2047230.1"/>
    <property type="molecule type" value="Genomic_DNA"/>
</dbReference>
<name>A0AAU9RUI8_THLAR</name>
<keyword evidence="3" id="KW-0677">Repeat</keyword>
<evidence type="ECO:0000256" key="4">
    <source>
        <dbReference type="ARBA" id="ARBA00023170"/>
    </source>
</evidence>
<evidence type="ECO:0000256" key="2">
    <source>
        <dbReference type="ARBA" id="ARBA00022614"/>
    </source>
</evidence>
<dbReference type="InterPro" id="IPR001611">
    <property type="entry name" value="Leu-rich_rpt"/>
</dbReference>
<evidence type="ECO:0000256" key="3">
    <source>
        <dbReference type="ARBA" id="ARBA00022737"/>
    </source>
</evidence>